<keyword evidence="3" id="KW-1185">Reference proteome</keyword>
<evidence type="ECO:0000256" key="1">
    <source>
        <dbReference type="SAM" id="Phobius"/>
    </source>
</evidence>
<reference evidence="2 3" key="1">
    <citation type="submission" date="2023-07" db="EMBL/GenBank/DDBJ databases">
        <authorList>
            <person name="Peeters C."/>
        </authorList>
    </citation>
    <scope>NUCLEOTIDE SEQUENCE [LARGE SCALE GENOMIC DNA]</scope>
    <source>
        <strain evidence="2 3">LMG 19083</strain>
    </source>
</reference>
<comment type="caution">
    <text evidence="2">The sequence shown here is derived from an EMBL/GenBank/DDBJ whole genome shotgun (WGS) entry which is preliminary data.</text>
</comment>
<name>A0ABM9J336_9RALS</name>
<dbReference type="RefSeq" id="WP_316664193.1">
    <property type="nucleotide sequence ID" value="NZ_CATZBU010000001.1"/>
</dbReference>
<organism evidence="2 3">
    <name type="scientific">Ralstonia psammae</name>
    <dbReference type="NCBI Taxonomy" id="3058598"/>
    <lineage>
        <taxon>Bacteria</taxon>
        <taxon>Pseudomonadati</taxon>
        <taxon>Pseudomonadota</taxon>
        <taxon>Betaproteobacteria</taxon>
        <taxon>Burkholderiales</taxon>
        <taxon>Burkholderiaceae</taxon>
        <taxon>Ralstonia</taxon>
    </lineage>
</organism>
<gene>
    <name evidence="2" type="ORF">LMG19083_00712</name>
</gene>
<keyword evidence="1" id="KW-0812">Transmembrane</keyword>
<dbReference type="EMBL" id="CATZBU010000001">
    <property type="protein sequence ID" value="CAJ0780839.1"/>
    <property type="molecule type" value="Genomic_DNA"/>
</dbReference>
<protein>
    <recommendedName>
        <fullName evidence="4">Transmembrane protein</fullName>
    </recommendedName>
</protein>
<feature type="transmembrane region" description="Helical" evidence="1">
    <location>
        <begin position="21"/>
        <end position="47"/>
    </location>
</feature>
<keyword evidence="1" id="KW-1133">Transmembrane helix</keyword>
<proteinExistence type="predicted"/>
<evidence type="ECO:0000313" key="2">
    <source>
        <dbReference type="EMBL" id="CAJ0780839.1"/>
    </source>
</evidence>
<sequence>MYRDIKVKRISAGSMLKLIAIGLYLSIVPFSLLVGVLSLFGIGGVMWNGRPLYGVTALIASPFVGVFVATMFTAIVWAGCSFGLWVFSRYRPIVLELQEFDPPAPER</sequence>
<keyword evidence="1" id="KW-0472">Membrane</keyword>
<dbReference type="Proteomes" id="UP001189813">
    <property type="component" value="Unassembled WGS sequence"/>
</dbReference>
<evidence type="ECO:0000313" key="3">
    <source>
        <dbReference type="Proteomes" id="UP001189813"/>
    </source>
</evidence>
<feature type="transmembrane region" description="Helical" evidence="1">
    <location>
        <begin position="59"/>
        <end position="87"/>
    </location>
</feature>
<evidence type="ECO:0008006" key="4">
    <source>
        <dbReference type="Google" id="ProtNLM"/>
    </source>
</evidence>
<accession>A0ABM9J336</accession>